<dbReference type="GO" id="GO:0003700">
    <property type="term" value="F:DNA-binding transcription factor activity"/>
    <property type="evidence" value="ECO:0007669"/>
    <property type="project" value="InterPro"/>
</dbReference>
<dbReference type="InterPro" id="IPR050204">
    <property type="entry name" value="AraC_XylS_family_regulators"/>
</dbReference>
<dbReference type="Pfam" id="PF12833">
    <property type="entry name" value="HTH_18"/>
    <property type="match status" value="1"/>
</dbReference>
<keyword evidence="3" id="KW-0804">Transcription</keyword>
<proteinExistence type="predicted"/>
<evidence type="ECO:0000313" key="5">
    <source>
        <dbReference type="EMBL" id="KAA0012245.1"/>
    </source>
</evidence>
<protein>
    <submittedName>
        <fullName evidence="5">AraC family transcriptional regulator</fullName>
    </submittedName>
</protein>
<dbReference type="SUPFAM" id="SSF46689">
    <property type="entry name" value="Homeodomain-like"/>
    <property type="match status" value="2"/>
</dbReference>
<dbReference type="AlphaFoldDB" id="A0A7V7FZP2"/>
<organism evidence="5 6">
    <name type="scientific">Billgrantia pellis</name>
    <dbReference type="NCBI Taxonomy" id="2606936"/>
    <lineage>
        <taxon>Bacteria</taxon>
        <taxon>Pseudomonadati</taxon>
        <taxon>Pseudomonadota</taxon>
        <taxon>Gammaproteobacteria</taxon>
        <taxon>Oceanospirillales</taxon>
        <taxon>Halomonadaceae</taxon>
        <taxon>Billgrantia</taxon>
    </lineage>
</organism>
<keyword evidence="2" id="KW-0238">DNA-binding</keyword>
<dbReference type="InterPro" id="IPR037923">
    <property type="entry name" value="HTH-like"/>
</dbReference>
<dbReference type="PANTHER" id="PTHR46796">
    <property type="entry name" value="HTH-TYPE TRANSCRIPTIONAL ACTIVATOR RHAS-RELATED"/>
    <property type="match status" value="1"/>
</dbReference>
<dbReference type="InterPro" id="IPR018060">
    <property type="entry name" value="HTH_AraC"/>
</dbReference>
<sequence length="249" mass="27356">MSLTSNRVFPRHSHDQFGIGVMGAGGHRSWSSAGRVDALAGDIITVNPGEIHDGAPFDATGRTWHMLYFDPGLLRRIVDAPAGSVELTRPSLHDPPLAEQLMRVFRQVVSAPSDTLAMEEHCCRLLSQAVDRHASCRLDMSEASGNIARVRQRLDDAPQQAATLTELAILAGVSRYQLLRGFARTLGITPHAYLLQRRVLEARRLIAAGHSLSQAALEAGFADQSHMTRAFVRQLGLTPGRYRRALRHT</sequence>
<dbReference type="Gene3D" id="1.10.10.60">
    <property type="entry name" value="Homeodomain-like"/>
    <property type="match status" value="1"/>
</dbReference>
<name>A0A7V7FZP2_9GAMM</name>
<dbReference type="InterPro" id="IPR003313">
    <property type="entry name" value="AraC-bd"/>
</dbReference>
<dbReference type="InterPro" id="IPR009057">
    <property type="entry name" value="Homeodomain-like_sf"/>
</dbReference>
<feature type="domain" description="HTH araC/xylS-type" evidence="4">
    <location>
        <begin position="148"/>
        <end position="245"/>
    </location>
</feature>
<keyword evidence="6" id="KW-1185">Reference proteome</keyword>
<evidence type="ECO:0000313" key="6">
    <source>
        <dbReference type="Proteomes" id="UP000486760"/>
    </source>
</evidence>
<dbReference type="GO" id="GO:0043565">
    <property type="term" value="F:sequence-specific DNA binding"/>
    <property type="evidence" value="ECO:0007669"/>
    <property type="project" value="InterPro"/>
</dbReference>
<dbReference type="EMBL" id="VTPY01000004">
    <property type="protein sequence ID" value="KAA0012245.1"/>
    <property type="molecule type" value="Genomic_DNA"/>
</dbReference>
<evidence type="ECO:0000256" key="2">
    <source>
        <dbReference type="ARBA" id="ARBA00023125"/>
    </source>
</evidence>
<dbReference type="PROSITE" id="PS01124">
    <property type="entry name" value="HTH_ARAC_FAMILY_2"/>
    <property type="match status" value="1"/>
</dbReference>
<accession>A0A7V7FZP2</accession>
<gene>
    <name evidence="5" type="ORF">F0A17_11640</name>
</gene>
<dbReference type="Pfam" id="PF02311">
    <property type="entry name" value="AraC_binding"/>
    <property type="match status" value="1"/>
</dbReference>
<keyword evidence="1" id="KW-0805">Transcription regulation</keyword>
<comment type="caution">
    <text evidence="5">The sequence shown here is derived from an EMBL/GenBank/DDBJ whole genome shotgun (WGS) entry which is preliminary data.</text>
</comment>
<evidence type="ECO:0000256" key="3">
    <source>
        <dbReference type="ARBA" id="ARBA00023163"/>
    </source>
</evidence>
<dbReference type="SUPFAM" id="SSF51215">
    <property type="entry name" value="Regulatory protein AraC"/>
    <property type="match status" value="1"/>
</dbReference>
<reference evidence="5 6" key="1">
    <citation type="submission" date="2019-08" db="EMBL/GenBank/DDBJ databases">
        <title>Bioinformatics analysis of the strain L3 and L5.</title>
        <authorList>
            <person name="Li X."/>
        </authorList>
    </citation>
    <scope>NUCLEOTIDE SEQUENCE [LARGE SCALE GENOMIC DNA]</scope>
    <source>
        <strain evidence="5 6">L5</strain>
    </source>
</reference>
<dbReference type="Proteomes" id="UP000486760">
    <property type="component" value="Unassembled WGS sequence"/>
</dbReference>
<evidence type="ECO:0000259" key="4">
    <source>
        <dbReference type="PROSITE" id="PS01124"/>
    </source>
</evidence>
<dbReference type="SMART" id="SM00342">
    <property type="entry name" value="HTH_ARAC"/>
    <property type="match status" value="1"/>
</dbReference>
<dbReference type="PANTHER" id="PTHR46796:SF2">
    <property type="entry name" value="TRANSCRIPTIONAL REGULATORY PROTEIN"/>
    <property type="match status" value="1"/>
</dbReference>
<evidence type="ECO:0000256" key="1">
    <source>
        <dbReference type="ARBA" id="ARBA00023015"/>
    </source>
</evidence>